<keyword evidence="3" id="KW-1185">Reference proteome</keyword>
<protein>
    <submittedName>
        <fullName evidence="2">Uncharacterized protein</fullName>
    </submittedName>
</protein>
<gene>
    <name evidence="2" type="ORF">LY79DRAFT_544641</name>
</gene>
<feature type="region of interest" description="Disordered" evidence="1">
    <location>
        <begin position="34"/>
        <end position="93"/>
    </location>
</feature>
<evidence type="ECO:0000256" key="1">
    <source>
        <dbReference type="SAM" id="MobiDB-lite"/>
    </source>
</evidence>
<feature type="compositionally biased region" description="Low complexity" evidence="1">
    <location>
        <begin position="40"/>
        <end position="52"/>
    </location>
</feature>
<proteinExistence type="predicted"/>
<dbReference type="AlphaFoldDB" id="A0AAD8V7Z1"/>
<evidence type="ECO:0000313" key="3">
    <source>
        <dbReference type="Proteomes" id="UP001230504"/>
    </source>
</evidence>
<evidence type="ECO:0000313" key="2">
    <source>
        <dbReference type="EMBL" id="KAK1596389.1"/>
    </source>
</evidence>
<sequence>MSSSCSSRLYLSTTDLGIPLLPTHNPALVPSLTVSKGLRDPSSSDSFRSARSTTPHGQGVFQSHRNRLGKAGPTANKRPLHRRHATTRNNKPVCPRLGICHDKTTGFTPSFAQQATSLDVVDTFESCWLSRAQQTRHHSKKAKTSCQKPHAAICECHAEHPRNRDGLRRLAYPHSRIVDGGIRAVQQ</sequence>
<comment type="caution">
    <text evidence="2">The sequence shown here is derived from an EMBL/GenBank/DDBJ whole genome shotgun (WGS) entry which is preliminary data.</text>
</comment>
<feature type="compositionally biased region" description="Polar residues" evidence="1">
    <location>
        <begin position="53"/>
        <end position="63"/>
    </location>
</feature>
<accession>A0AAD8V7Z1</accession>
<dbReference type="EMBL" id="JAHLJV010000012">
    <property type="protein sequence ID" value="KAK1596389.1"/>
    <property type="molecule type" value="Genomic_DNA"/>
</dbReference>
<name>A0AAD8V7Z1_9PEZI</name>
<dbReference type="GeneID" id="85441368"/>
<dbReference type="Proteomes" id="UP001230504">
    <property type="component" value="Unassembled WGS sequence"/>
</dbReference>
<dbReference type="RefSeq" id="XP_060417275.1">
    <property type="nucleotide sequence ID" value="XM_060557128.1"/>
</dbReference>
<reference evidence="2" key="1">
    <citation type="submission" date="2021-06" db="EMBL/GenBank/DDBJ databases">
        <title>Comparative genomics, transcriptomics and evolutionary studies reveal genomic signatures of adaptation to plant cell wall in hemibiotrophic fungi.</title>
        <authorList>
            <consortium name="DOE Joint Genome Institute"/>
            <person name="Baroncelli R."/>
            <person name="Diaz J.F."/>
            <person name="Benocci T."/>
            <person name="Peng M."/>
            <person name="Battaglia E."/>
            <person name="Haridas S."/>
            <person name="Andreopoulos W."/>
            <person name="Labutti K."/>
            <person name="Pangilinan J."/>
            <person name="Floch G.L."/>
            <person name="Makela M.R."/>
            <person name="Henrissat B."/>
            <person name="Grigoriev I.V."/>
            <person name="Crouch J.A."/>
            <person name="De Vries R.P."/>
            <person name="Sukno S.A."/>
            <person name="Thon M.R."/>
        </authorList>
    </citation>
    <scope>NUCLEOTIDE SEQUENCE</scope>
    <source>
        <strain evidence="2">CBS 125086</strain>
    </source>
</reference>
<organism evidence="2 3">
    <name type="scientific">Colletotrichum navitas</name>
    <dbReference type="NCBI Taxonomy" id="681940"/>
    <lineage>
        <taxon>Eukaryota</taxon>
        <taxon>Fungi</taxon>
        <taxon>Dikarya</taxon>
        <taxon>Ascomycota</taxon>
        <taxon>Pezizomycotina</taxon>
        <taxon>Sordariomycetes</taxon>
        <taxon>Hypocreomycetidae</taxon>
        <taxon>Glomerellales</taxon>
        <taxon>Glomerellaceae</taxon>
        <taxon>Colletotrichum</taxon>
        <taxon>Colletotrichum graminicola species complex</taxon>
    </lineage>
</organism>